<sequence length="114" mass="12359">MTAGIAAITVGGSGDELRQLASWLRTEDELKDRVRLSERSVAADGDVVVVLVSSRSVATLCRSLFGWVRRRRGDQRVWLKVKRSGAVEELDLDCGTGSDADAVLASVRGFLDQP</sequence>
<dbReference type="STRING" id="394193.SAMN04489732_11814"/>
<dbReference type="EMBL" id="FOEF01000018">
    <property type="protein sequence ID" value="SEP51921.1"/>
    <property type="molecule type" value="Genomic_DNA"/>
</dbReference>
<dbReference type="InterPro" id="IPR045428">
    <property type="entry name" value="EACC1"/>
</dbReference>
<protein>
    <submittedName>
        <fullName evidence="1">Uncharacterized protein</fullName>
    </submittedName>
</protein>
<accession>A0A1H8YIR1</accession>
<keyword evidence="2" id="KW-1185">Reference proteome</keyword>
<dbReference type="RefSeq" id="WP_091624407.1">
    <property type="nucleotide sequence ID" value="NZ_FOEF01000018.1"/>
</dbReference>
<dbReference type="Proteomes" id="UP000198582">
    <property type="component" value="Unassembled WGS sequence"/>
</dbReference>
<reference evidence="1 2" key="1">
    <citation type="submission" date="2016-10" db="EMBL/GenBank/DDBJ databases">
        <authorList>
            <person name="de Groot N.N."/>
        </authorList>
    </citation>
    <scope>NUCLEOTIDE SEQUENCE [LARGE SCALE GENOMIC DNA]</scope>
    <source>
        <strain evidence="1 2">DSM 44993</strain>
    </source>
</reference>
<proteinExistence type="predicted"/>
<dbReference type="OrthoDB" id="3400184at2"/>
<evidence type="ECO:0000313" key="2">
    <source>
        <dbReference type="Proteomes" id="UP000198582"/>
    </source>
</evidence>
<dbReference type="AlphaFoldDB" id="A0A1H8YIR1"/>
<gene>
    <name evidence="1" type="ORF">SAMN04489732_11814</name>
</gene>
<dbReference type="Pfam" id="PF19953">
    <property type="entry name" value="EACC1"/>
    <property type="match status" value="1"/>
</dbReference>
<name>A0A1H8YIR1_9PSEU</name>
<evidence type="ECO:0000313" key="1">
    <source>
        <dbReference type="EMBL" id="SEP51921.1"/>
    </source>
</evidence>
<organism evidence="1 2">
    <name type="scientific">Amycolatopsis saalfeldensis</name>
    <dbReference type="NCBI Taxonomy" id="394193"/>
    <lineage>
        <taxon>Bacteria</taxon>
        <taxon>Bacillati</taxon>
        <taxon>Actinomycetota</taxon>
        <taxon>Actinomycetes</taxon>
        <taxon>Pseudonocardiales</taxon>
        <taxon>Pseudonocardiaceae</taxon>
        <taxon>Amycolatopsis</taxon>
    </lineage>
</organism>